<dbReference type="Pfam" id="PF00569">
    <property type="entry name" value="ZZ"/>
    <property type="match status" value="1"/>
</dbReference>
<evidence type="ECO:0000256" key="1">
    <source>
        <dbReference type="ARBA" id="ARBA00022723"/>
    </source>
</evidence>
<evidence type="ECO:0000256" key="2">
    <source>
        <dbReference type="ARBA" id="ARBA00022771"/>
    </source>
</evidence>
<organism evidence="7 8">
    <name type="scientific">Manduca sexta</name>
    <name type="common">Tobacco hawkmoth</name>
    <name type="synonym">Tobacco hornworm</name>
    <dbReference type="NCBI Taxonomy" id="7130"/>
    <lineage>
        <taxon>Eukaryota</taxon>
        <taxon>Metazoa</taxon>
        <taxon>Ecdysozoa</taxon>
        <taxon>Arthropoda</taxon>
        <taxon>Hexapoda</taxon>
        <taxon>Insecta</taxon>
        <taxon>Pterygota</taxon>
        <taxon>Neoptera</taxon>
        <taxon>Endopterygota</taxon>
        <taxon>Lepidoptera</taxon>
        <taxon>Glossata</taxon>
        <taxon>Ditrysia</taxon>
        <taxon>Bombycoidea</taxon>
        <taxon>Sphingidae</taxon>
        <taxon>Sphinginae</taxon>
        <taxon>Sphingini</taxon>
        <taxon>Manduca</taxon>
    </lineage>
</organism>
<gene>
    <name evidence="7" type="ORF">O3G_MSEX011891</name>
</gene>
<dbReference type="GO" id="GO:0008270">
    <property type="term" value="F:zinc ion binding"/>
    <property type="evidence" value="ECO:0007669"/>
    <property type="project" value="UniProtKB-KW"/>
</dbReference>
<dbReference type="Proteomes" id="UP000791440">
    <property type="component" value="Unassembled WGS sequence"/>
</dbReference>
<feature type="compositionally biased region" description="Polar residues" evidence="5">
    <location>
        <begin position="609"/>
        <end position="631"/>
    </location>
</feature>
<evidence type="ECO:0000256" key="4">
    <source>
        <dbReference type="PROSITE-ProRule" id="PRU00228"/>
    </source>
</evidence>
<feature type="region of interest" description="Disordered" evidence="5">
    <location>
        <begin position="423"/>
        <end position="508"/>
    </location>
</feature>
<dbReference type="AlphaFoldDB" id="A0A922CW45"/>
<proteinExistence type="predicted"/>
<dbReference type="EMBL" id="JH668663">
    <property type="protein sequence ID" value="KAG6460296.1"/>
    <property type="molecule type" value="Genomic_DNA"/>
</dbReference>
<evidence type="ECO:0000256" key="3">
    <source>
        <dbReference type="ARBA" id="ARBA00022833"/>
    </source>
</evidence>
<dbReference type="CDD" id="cd02340">
    <property type="entry name" value="ZZ_NBR1_like"/>
    <property type="match status" value="1"/>
</dbReference>
<reference evidence="7" key="1">
    <citation type="journal article" date="2016" name="Insect Biochem. Mol. Biol.">
        <title>Multifaceted biological insights from a draft genome sequence of the tobacco hornworm moth, Manduca sexta.</title>
        <authorList>
            <person name="Kanost M.R."/>
            <person name="Arrese E.L."/>
            <person name="Cao X."/>
            <person name="Chen Y.R."/>
            <person name="Chellapilla S."/>
            <person name="Goldsmith M.R."/>
            <person name="Grosse-Wilde E."/>
            <person name="Heckel D.G."/>
            <person name="Herndon N."/>
            <person name="Jiang H."/>
            <person name="Papanicolaou A."/>
            <person name="Qu J."/>
            <person name="Soulages J.L."/>
            <person name="Vogel H."/>
            <person name="Walters J."/>
            <person name="Waterhouse R.M."/>
            <person name="Ahn S.J."/>
            <person name="Almeida F.C."/>
            <person name="An C."/>
            <person name="Aqrawi P."/>
            <person name="Bretschneider A."/>
            <person name="Bryant W.B."/>
            <person name="Bucks S."/>
            <person name="Chao H."/>
            <person name="Chevignon G."/>
            <person name="Christen J.M."/>
            <person name="Clarke D.F."/>
            <person name="Dittmer N.T."/>
            <person name="Ferguson L.C.F."/>
            <person name="Garavelou S."/>
            <person name="Gordon K.H.J."/>
            <person name="Gunaratna R.T."/>
            <person name="Han Y."/>
            <person name="Hauser F."/>
            <person name="He Y."/>
            <person name="Heidel-Fischer H."/>
            <person name="Hirsh A."/>
            <person name="Hu Y."/>
            <person name="Jiang H."/>
            <person name="Kalra D."/>
            <person name="Klinner C."/>
            <person name="Konig C."/>
            <person name="Kovar C."/>
            <person name="Kroll A.R."/>
            <person name="Kuwar S.S."/>
            <person name="Lee S.L."/>
            <person name="Lehman R."/>
            <person name="Li K."/>
            <person name="Li Z."/>
            <person name="Liang H."/>
            <person name="Lovelace S."/>
            <person name="Lu Z."/>
            <person name="Mansfield J.H."/>
            <person name="McCulloch K.J."/>
            <person name="Mathew T."/>
            <person name="Morton B."/>
            <person name="Muzny D.M."/>
            <person name="Neunemann D."/>
            <person name="Ongeri F."/>
            <person name="Pauchet Y."/>
            <person name="Pu L.L."/>
            <person name="Pyrousis I."/>
            <person name="Rao X.J."/>
            <person name="Redding A."/>
            <person name="Roesel C."/>
            <person name="Sanchez-Gracia A."/>
            <person name="Schaack S."/>
            <person name="Shukla A."/>
            <person name="Tetreau G."/>
            <person name="Wang Y."/>
            <person name="Xiong G.H."/>
            <person name="Traut W."/>
            <person name="Walsh T.K."/>
            <person name="Worley K.C."/>
            <person name="Wu D."/>
            <person name="Wu W."/>
            <person name="Wu Y.Q."/>
            <person name="Zhang X."/>
            <person name="Zou Z."/>
            <person name="Zucker H."/>
            <person name="Briscoe A.D."/>
            <person name="Burmester T."/>
            <person name="Clem R.J."/>
            <person name="Feyereisen R."/>
            <person name="Grimmelikhuijzen C.J.P."/>
            <person name="Hamodrakas S.J."/>
            <person name="Hansson B.S."/>
            <person name="Huguet E."/>
            <person name="Jermiin L.S."/>
            <person name="Lan Q."/>
            <person name="Lehman H.K."/>
            <person name="Lorenzen M."/>
            <person name="Merzendorfer H."/>
            <person name="Michalopoulos I."/>
            <person name="Morton D.B."/>
            <person name="Muthukrishnan S."/>
            <person name="Oakeshott J.G."/>
            <person name="Palmer W."/>
            <person name="Park Y."/>
            <person name="Passarelli A.L."/>
            <person name="Rozas J."/>
            <person name="Schwartz L.M."/>
            <person name="Smith W."/>
            <person name="Southgate A."/>
            <person name="Vilcinskas A."/>
            <person name="Vogt R."/>
            <person name="Wang P."/>
            <person name="Werren J."/>
            <person name="Yu X.Q."/>
            <person name="Zhou J.J."/>
            <person name="Brown S.J."/>
            <person name="Scherer S.E."/>
            <person name="Richards S."/>
            <person name="Blissard G.W."/>
        </authorList>
    </citation>
    <scope>NUCLEOTIDE SEQUENCE</scope>
</reference>
<evidence type="ECO:0000313" key="7">
    <source>
        <dbReference type="EMBL" id="KAG6460296.1"/>
    </source>
</evidence>
<keyword evidence="2 4" id="KW-0863">Zinc-finger</keyword>
<feature type="compositionally biased region" description="Low complexity" evidence="5">
    <location>
        <begin position="573"/>
        <end position="582"/>
    </location>
</feature>
<dbReference type="PANTHER" id="PTHR15090">
    <property type="entry name" value="SEQUESTOSOME 1-RELATED"/>
    <property type="match status" value="1"/>
</dbReference>
<keyword evidence="3" id="KW-0862">Zinc</keyword>
<dbReference type="InterPro" id="IPR052260">
    <property type="entry name" value="Autophagy_Rcpt_SigReg"/>
</dbReference>
<reference evidence="7" key="2">
    <citation type="submission" date="2020-12" db="EMBL/GenBank/DDBJ databases">
        <authorList>
            <person name="Kanost M."/>
        </authorList>
    </citation>
    <scope>NUCLEOTIDE SEQUENCE</scope>
</reference>
<accession>A0A922CW45</accession>
<sequence>MLRNKKFTWTVKKRVKKIYPSVTELMMDQTTTMLSGESTDSGFLAKAAPILMADPEQANVAGFAGAASPKEEAHFIAIPFPKNYSWQKPSEVVSEDHDIPDAMSIYNDEEATGALQVTTKRKADVAKHLGFTCNVCRNAISGFRYTCVQCSDMDLCGACEADKAHGDHYMLRIPIPKPAAEIYAVLSSIRRQLMTLEPQIESNKSVESDNIMRFMSEIKSSFGGVEGMTAIDKEADKIGKEADVFGKKANVIDKEADVFGKKADLVGKEVDEFGKEGMEADVFGKEADLVAKEADVLGKGTDIFDKETDEVGMEADLVGKKAEVILTKSDVIVKEADVVGKKAKAVRKKADVVGKKADVVGKEADAVSKKADVVGKEADAVSKKADVVGKEADAVGKKADAVGKGTDIVDMEADVAGIEADLPAPDQQQQQDKSVSAKPEAKATDLQGLDPLAAKKRRVKDVGAPKAKRAKHSDKPDDAVPSTSHEPIYGNNGRERKSRPNNKSDDKELKMMTLEAQMEFPDERWRWGSEEFVIHDRRMAVENNPYVNQVCFRAVARPLRRAAPPRSAHRSGSRSASRSASRTARRSSSHFSYRSAHRPAHRSGRRTANPPTQTTSYTNTSGPNTYSSTVTTAGRNTVASAAISSNMGRLRFVLRLPSSVLKRRPNLLV</sequence>
<dbReference type="PROSITE" id="PS50135">
    <property type="entry name" value="ZF_ZZ_2"/>
    <property type="match status" value="1"/>
</dbReference>
<evidence type="ECO:0000313" key="8">
    <source>
        <dbReference type="Proteomes" id="UP000791440"/>
    </source>
</evidence>
<feature type="compositionally biased region" description="Basic residues" evidence="5">
    <location>
        <begin position="595"/>
        <end position="605"/>
    </location>
</feature>
<evidence type="ECO:0000259" key="6">
    <source>
        <dbReference type="PROSITE" id="PS50135"/>
    </source>
</evidence>
<name>A0A922CW45_MANSE</name>
<keyword evidence="8" id="KW-1185">Reference proteome</keyword>
<dbReference type="SMART" id="SM00291">
    <property type="entry name" value="ZnF_ZZ"/>
    <property type="match status" value="1"/>
</dbReference>
<comment type="caution">
    <text evidence="7">The sequence shown here is derived from an EMBL/GenBank/DDBJ whole genome shotgun (WGS) entry which is preliminary data.</text>
</comment>
<evidence type="ECO:0000256" key="5">
    <source>
        <dbReference type="SAM" id="MobiDB-lite"/>
    </source>
</evidence>
<dbReference type="InterPro" id="IPR000433">
    <property type="entry name" value="Znf_ZZ"/>
</dbReference>
<keyword evidence="1" id="KW-0479">Metal-binding</keyword>
<feature type="domain" description="ZZ-type" evidence="6">
    <location>
        <begin position="128"/>
        <end position="178"/>
    </location>
</feature>
<protein>
    <recommendedName>
        <fullName evidence="6">ZZ-type domain-containing protein</fullName>
    </recommendedName>
</protein>
<feature type="region of interest" description="Disordered" evidence="5">
    <location>
        <begin position="560"/>
        <end position="631"/>
    </location>
</feature>